<name>A0ABW2FQ43_9ACTN</name>
<evidence type="ECO:0000313" key="2">
    <source>
        <dbReference type="EMBL" id="MFC7178274.1"/>
    </source>
</evidence>
<comment type="caution">
    <text evidence="2">The sequence shown here is derived from an EMBL/GenBank/DDBJ whole genome shotgun (WGS) entry which is preliminary data.</text>
</comment>
<protein>
    <recommendedName>
        <fullName evidence="4">Chaplin domain-containing protein</fullName>
    </recommendedName>
</protein>
<evidence type="ECO:0000256" key="1">
    <source>
        <dbReference type="SAM" id="SignalP"/>
    </source>
</evidence>
<keyword evidence="1" id="KW-0732">Signal</keyword>
<feature type="signal peptide" evidence="1">
    <location>
        <begin position="1"/>
        <end position="28"/>
    </location>
</feature>
<feature type="chain" id="PRO_5045889619" description="Chaplin domain-containing protein" evidence="1">
    <location>
        <begin position="29"/>
        <end position="99"/>
    </location>
</feature>
<evidence type="ECO:0008006" key="4">
    <source>
        <dbReference type="Google" id="ProtNLM"/>
    </source>
</evidence>
<accession>A0ABW2FQ43</accession>
<gene>
    <name evidence="2" type="ORF">ACFQMG_01705</name>
</gene>
<organism evidence="2 3">
    <name type="scientific">Kitasatospora paranensis</name>
    <dbReference type="NCBI Taxonomy" id="258053"/>
    <lineage>
        <taxon>Bacteria</taxon>
        <taxon>Bacillati</taxon>
        <taxon>Actinomycetota</taxon>
        <taxon>Actinomycetes</taxon>
        <taxon>Kitasatosporales</taxon>
        <taxon>Streptomycetaceae</taxon>
        <taxon>Kitasatospora</taxon>
    </lineage>
</organism>
<proteinExistence type="predicted"/>
<reference evidence="3" key="1">
    <citation type="journal article" date="2019" name="Int. J. Syst. Evol. Microbiol.">
        <title>The Global Catalogue of Microorganisms (GCM) 10K type strain sequencing project: providing services to taxonomists for standard genome sequencing and annotation.</title>
        <authorList>
            <consortium name="The Broad Institute Genomics Platform"/>
            <consortium name="The Broad Institute Genome Sequencing Center for Infectious Disease"/>
            <person name="Wu L."/>
            <person name="Ma J."/>
        </authorList>
    </citation>
    <scope>NUCLEOTIDE SEQUENCE [LARGE SCALE GENOMIC DNA]</scope>
    <source>
        <strain evidence="3">CGMCC 1.12859</strain>
    </source>
</reference>
<dbReference type="RefSeq" id="WP_345708895.1">
    <property type="nucleotide sequence ID" value="NZ_BAABKV010000001.1"/>
</dbReference>
<evidence type="ECO:0000313" key="3">
    <source>
        <dbReference type="Proteomes" id="UP001596435"/>
    </source>
</evidence>
<sequence length="99" mass="9243">MRSSLARTTTAVLVAGLALFGAAGTASAHMMHPHSLAVGGDVASDDSSALAVGGDAESIVEHALAVGGDASSTDGPAFAVGGDADGEGFSGAVGGDATS</sequence>
<dbReference type="Proteomes" id="UP001596435">
    <property type="component" value="Unassembled WGS sequence"/>
</dbReference>
<keyword evidence="3" id="KW-1185">Reference proteome</keyword>
<dbReference type="EMBL" id="JBHTAJ010000002">
    <property type="protein sequence ID" value="MFC7178274.1"/>
    <property type="molecule type" value="Genomic_DNA"/>
</dbReference>